<feature type="transmembrane region" description="Helical" evidence="1">
    <location>
        <begin position="56"/>
        <end position="84"/>
    </location>
</feature>
<evidence type="ECO:0000313" key="4">
    <source>
        <dbReference type="Proteomes" id="UP000503447"/>
    </source>
</evidence>
<keyword evidence="1" id="KW-0472">Membrane</keyword>
<organism evidence="3 4">
    <name type="scientific">Frigoriglobus tundricola</name>
    <dbReference type="NCBI Taxonomy" id="2774151"/>
    <lineage>
        <taxon>Bacteria</taxon>
        <taxon>Pseudomonadati</taxon>
        <taxon>Planctomycetota</taxon>
        <taxon>Planctomycetia</taxon>
        <taxon>Gemmatales</taxon>
        <taxon>Gemmataceae</taxon>
        <taxon>Frigoriglobus</taxon>
    </lineage>
</organism>
<sequence>MFAAFDWNEWLMAVQRGAVLGGIGGAFAGLIVYLGRTPDEKRLAARERARMHARAGTAQAASPVFVVLAVLSVLALVAAVVLVVNPSLVAPLRRLAGGAIGSPQPSVTVSDFGRYRSTGPVRVVPDRSAPSGVTVVGDHELILQAQTDQIPCRVGEIWGMRVHSRVVPADRPYTIRKEMHHPPMKLPDGSVQTKNVRETNVPAGASFDAFYGWYFLKGYEYELVPGEWTSVVFIDDVEVARKVFRIQK</sequence>
<protein>
    <recommendedName>
        <fullName evidence="2">DUF3859 domain-containing protein</fullName>
    </recommendedName>
</protein>
<dbReference type="Pfam" id="PF12975">
    <property type="entry name" value="DUF3859"/>
    <property type="match status" value="1"/>
</dbReference>
<dbReference type="Gene3D" id="2.60.40.2390">
    <property type="match status" value="1"/>
</dbReference>
<dbReference type="EMBL" id="CP053452">
    <property type="protein sequence ID" value="QJW96736.1"/>
    <property type="molecule type" value="Genomic_DNA"/>
</dbReference>
<evidence type="ECO:0000313" key="3">
    <source>
        <dbReference type="EMBL" id="QJW96736.1"/>
    </source>
</evidence>
<dbReference type="KEGG" id="ftj:FTUN_4295"/>
<feature type="domain" description="DUF3859" evidence="2">
    <location>
        <begin position="142"/>
        <end position="245"/>
    </location>
</feature>
<reference evidence="4" key="1">
    <citation type="submission" date="2020-05" db="EMBL/GenBank/DDBJ databases">
        <title>Frigoriglobus tundricola gen. nov., sp. nov., a psychrotolerant cellulolytic planctomycete of the family Gemmataceae with two divergent copies of 16S rRNA gene.</title>
        <authorList>
            <person name="Kulichevskaya I.S."/>
            <person name="Ivanova A.A."/>
            <person name="Naumoff D.G."/>
            <person name="Beletsky A.V."/>
            <person name="Rijpstra W.I.C."/>
            <person name="Sinninghe Damste J.S."/>
            <person name="Mardanov A.V."/>
            <person name="Ravin N.V."/>
            <person name="Dedysh S.N."/>
        </authorList>
    </citation>
    <scope>NUCLEOTIDE SEQUENCE [LARGE SCALE GENOMIC DNA]</scope>
    <source>
        <strain evidence="4">PL17</strain>
    </source>
</reference>
<gene>
    <name evidence="3" type="ORF">FTUN_4295</name>
</gene>
<keyword evidence="4" id="KW-1185">Reference proteome</keyword>
<dbReference type="AlphaFoldDB" id="A0A6M5YTI8"/>
<dbReference type="RefSeq" id="WP_171472263.1">
    <property type="nucleotide sequence ID" value="NZ_CP053452.2"/>
</dbReference>
<evidence type="ECO:0000259" key="2">
    <source>
        <dbReference type="Pfam" id="PF12975"/>
    </source>
</evidence>
<name>A0A6M5YTI8_9BACT</name>
<accession>A0A6M5YTI8</accession>
<feature type="transmembrane region" description="Helical" evidence="1">
    <location>
        <begin position="17"/>
        <end position="35"/>
    </location>
</feature>
<keyword evidence="1" id="KW-0812">Transmembrane</keyword>
<evidence type="ECO:0000256" key="1">
    <source>
        <dbReference type="SAM" id="Phobius"/>
    </source>
</evidence>
<dbReference type="Proteomes" id="UP000503447">
    <property type="component" value="Chromosome"/>
</dbReference>
<keyword evidence="1" id="KW-1133">Transmembrane helix</keyword>
<dbReference type="InterPro" id="IPR024331">
    <property type="entry name" value="DUF3859"/>
</dbReference>
<proteinExistence type="predicted"/>